<feature type="transmembrane region" description="Helical" evidence="1">
    <location>
        <begin position="168"/>
        <end position="186"/>
    </location>
</feature>
<feature type="transmembrane region" description="Helical" evidence="1">
    <location>
        <begin position="198"/>
        <end position="222"/>
    </location>
</feature>
<dbReference type="PANTHER" id="PTHR35179">
    <property type="entry name" value="PROTEIN CBG02620"/>
    <property type="match status" value="1"/>
</dbReference>
<feature type="transmembrane region" description="Helical" evidence="1">
    <location>
        <begin position="60"/>
        <end position="80"/>
    </location>
</feature>
<evidence type="ECO:0000313" key="3">
    <source>
        <dbReference type="Proteomes" id="UP000244855"/>
    </source>
</evidence>
<keyword evidence="3" id="KW-1185">Reference proteome</keyword>
<proteinExistence type="predicted"/>
<reference evidence="2 3" key="1">
    <citation type="journal article" date="2018" name="Sci. Rep.">
        <title>Comparative genomics provides insights into the lifestyle and reveals functional heterogeneity of dark septate endophytic fungi.</title>
        <authorList>
            <person name="Knapp D.G."/>
            <person name="Nemeth J.B."/>
            <person name="Barry K."/>
            <person name="Hainaut M."/>
            <person name="Henrissat B."/>
            <person name="Johnson J."/>
            <person name="Kuo A."/>
            <person name="Lim J.H.P."/>
            <person name="Lipzen A."/>
            <person name="Nolan M."/>
            <person name="Ohm R.A."/>
            <person name="Tamas L."/>
            <person name="Grigoriev I.V."/>
            <person name="Spatafora J.W."/>
            <person name="Nagy L.G."/>
            <person name="Kovacs G.M."/>
        </authorList>
    </citation>
    <scope>NUCLEOTIDE SEQUENCE [LARGE SCALE GENOMIC DNA]</scope>
    <source>
        <strain evidence="2 3">DSE2036</strain>
    </source>
</reference>
<gene>
    <name evidence="2" type="ORF">DM02DRAFT_621021</name>
</gene>
<accession>A0A2V1CXG5</accession>
<sequence length="355" mass="40542">MTGFLVSPGYHAPAPDPDDMYIASIVWGFCIASSIFTAVKAIQQSSTSWKRSRRVSPYIVMVWLEWLASVLMGIFCWFFLRGTIKPSFQLFFSLVCMWVVQIQMLTQIIINRISLLSVRRSVATRLKWTVAVILGLINISVFVIWIPARLQISETWIHVNDIWDRAEKVVFALIDGSLNAYFIYLVRTKLIENGLTKYMPLFWFNIMMIFISLSLDIILIGMMSLRNGFVYVQFHPLVYLVKLHIEMNNADLIIKIVKVSNRDNQVQGYGMNRTAEIHRSQPDAPQEPAGKHKHRVRERLSADAKTHAEIFSDGPNGGPMVLNGIQKTVSTTVTSKWCDDDEMVSESSSTRQLKT</sequence>
<feature type="transmembrane region" description="Helical" evidence="1">
    <location>
        <begin position="20"/>
        <end position="39"/>
    </location>
</feature>
<keyword evidence="1" id="KW-1133">Transmembrane helix</keyword>
<name>A0A2V1CXG5_9PLEO</name>
<evidence type="ECO:0000256" key="1">
    <source>
        <dbReference type="SAM" id="Phobius"/>
    </source>
</evidence>
<dbReference type="EMBL" id="KZ806321">
    <property type="protein sequence ID" value="PVH90428.1"/>
    <property type="molecule type" value="Genomic_DNA"/>
</dbReference>
<dbReference type="OrthoDB" id="3205825at2759"/>
<dbReference type="PANTHER" id="PTHR35179:SF1">
    <property type="entry name" value="INTEGRAL MEMBRANE PROTEIN"/>
    <property type="match status" value="1"/>
</dbReference>
<protein>
    <recommendedName>
        <fullName evidence="4">Integral membrane protein</fullName>
    </recommendedName>
</protein>
<feature type="transmembrane region" description="Helical" evidence="1">
    <location>
        <begin position="86"/>
        <end position="105"/>
    </location>
</feature>
<keyword evidence="1" id="KW-0472">Membrane</keyword>
<dbReference type="Proteomes" id="UP000244855">
    <property type="component" value="Unassembled WGS sequence"/>
</dbReference>
<organism evidence="2 3">
    <name type="scientific">Periconia macrospinosa</name>
    <dbReference type="NCBI Taxonomy" id="97972"/>
    <lineage>
        <taxon>Eukaryota</taxon>
        <taxon>Fungi</taxon>
        <taxon>Dikarya</taxon>
        <taxon>Ascomycota</taxon>
        <taxon>Pezizomycotina</taxon>
        <taxon>Dothideomycetes</taxon>
        <taxon>Pleosporomycetidae</taxon>
        <taxon>Pleosporales</taxon>
        <taxon>Massarineae</taxon>
        <taxon>Periconiaceae</taxon>
        <taxon>Periconia</taxon>
    </lineage>
</organism>
<feature type="transmembrane region" description="Helical" evidence="1">
    <location>
        <begin position="126"/>
        <end position="148"/>
    </location>
</feature>
<dbReference type="AlphaFoldDB" id="A0A2V1CXG5"/>
<keyword evidence="1" id="KW-0812">Transmembrane</keyword>
<evidence type="ECO:0000313" key="2">
    <source>
        <dbReference type="EMBL" id="PVH90428.1"/>
    </source>
</evidence>
<evidence type="ECO:0008006" key="4">
    <source>
        <dbReference type="Google" id="ProtNLM"/>
    </source>
</evidence>